<feature type="domain" description="Transglycosylase SLT" evidence="4">
    <location>
        <begin position="89"/>
        <end position="180"/>
    </location>
</feature>
<sequence length="224" mass="24822">MRRCLAALGLIALAGHAHAGAQKEEQLADSVRSALHASIADSAPPEPLFTRFEDRLDYLVWLGEMGNRLARKSPDFTFRQELLRSVWYESKRAGLEPSLVLGLMEVESGFRKHAISSVGARGYMQVMPFWSRQIGSGDPRELFDMRVNLRYGCTILRHYLDREGGDLFLALGRYNGSRGRSEYPDAVMGAARRWVFKPSPARTQSVDGATPPALPGSAATRRAG</sequence>
<evidence type="ECO:0000259" key="4">
    <source>
        <dbReference type="Pfam" id="PF01464"/>
    </source>
</evidence>
<dbReference type="CDD" id="cd00254">
    <property type="entry name" value="LT-like"/>
    <property type="match status" value="1"/>
</dbReference>
<dbReference type="Proteomes" id="UP000675920">
    <property type="component" value="Unplaced"/>
</dbReference>
<proteinExistence type="inferred from homology"/>
<feature type="chain" id="PRO_5034480646" evidence="3">
    <location>
        <begin position="20"/>
        <end position="224"/>
    </location>
</feature>
<evidence type="ECO:0000256" key="1">
    <source>
        <dbReference type="ARBA" id="ARBA00007734"/>
    </source>
</evidence>
<feature type="region of interest" description="Disordered" evidence="2">
    <location>
        <begin position="201"/>
        <end position="224"/>
    </location>
</feature>
<dbReference type="Pfam" id="PF01464">
    <property type="entry name" value="SLT"/>
    <property type="match status" value="1"/>
</dbReference>
<dbReference type="AlphaFoldDB" id="A0A8B6XC55"/>
<dbReference type="InterPro" id="IPR023346">
    <property type="entry name" value="Lysozyme-like_dom_sf"/>
</dbReference>
<evidence type="ECO:0000313" key="5">
    <source>
        <dbReference type="Proteomes" id="UP000675920"/>
    </source>
</evidence>
<comment type="similarity">
    <text evidence="1">Belongs to the transglycosylase Slt family.</text>
</comment>
<keyword evidence="3" id="KW-0732">Signal</keyword>
<evidence type="ECO:0000256" key="2">
    <source>
        <dbReference type="SAM" id="MobiDB-lite"/>
    </source>
</evidence>
<keyword evidence="5" id="KW-1185">Reference proteome</keyword>
<evidence type="ECO:0000313" key="6">
    <source>
        <dbReference type="RefSeq" id="WP_139826118.1"/>
    </source>
</evidence>
<accession>A0A8B6XC55</accession>
<dbReference type="SUPFAM" id="SSF53955">
    <property type="entry name" value="Lysozyme-like"/>
    <property type="match status" value="1"/>
</dbReference>
<name>A0A8B6XC55_9BURK</name>
<dbReference type="PANTHER" id="PTHR37423:SF2">
    <property type="entry name" value="MEMBRANE-BOUND LYTIC MUREIN TRANSGLYCOSYLASE C"/>
    <property type="match status" value="1"/>
</dbReference>
<dbReference type="Gene3D" id="1.10.530.10">
    <property type="match status" value="1"/>
</dbReference>
<reference evidence="6" key="1">
    <citation type="submission" date="2025-08" db="UniProtKB">
        <authorList>
            <consortium name="RefSeq"/>
        </authorList>
    </citation>
    <scope>IDENTIFICATION</scope>
</reference>
<feature type="signal peptide" evidence="3">
    <location>
        <begin position="1"/>
        <end position="19"/>
    </location>
</feature>
<dbReference type="InterPro" id="IPR008258">
    <property type="entry name" value="Transglycosylase_SLT_dom_1"/>
</dbReference>
<organism evidence="5 6">
    <name type="scientific">Derxia gummosa DSM 723</name>
    <dbReference type="NCBI Taxonomy" id="1121388"/>
    <lineage>
        <taxon>Bacteria</taxon>
        <taxon>Pseudomonadati</taxon>
        <taxon>Pseudomonadota</taxon>
        <taxon>Betaproteobacteria</taxon>
        <taxon>Burkholderiales</taxon>
        <taxon>Alcaligenaceae</taxon>
        <taxon>Derxia</taxon>
    </lineage>
</organism>
<dbReference type="PANTHER" id="PTHR37423">
    <property type="entry name" value="SOLUBLE LYTIC MUREIN TRANSGLYCOSYLASE-RELATED"/>
    <property type="match status" value="1"/>
</dbReference>
<evidence type="ECO:0000256" key="3">
    <source>
        <dbReference type="SAM" id="SignalP"/>
    </source>
</evidence>
<protein>
    <submittedName>
        <fullName evidence="6">Lytic transglycosylase domain-containing protein</fullName>
    </submittedName>
</protein>
<dbReference type="OrthoDB" id="92254at2"/>
<dbReference type="RefSeq" id="WP_139826118.1">
    <property type="nucleotide sequence ID" value="NZ_AXWS01000007.1"/>
</dbReference>